<proteinExistence type="predicted"/>
<reference evidence="2" key="1">
    <citation type="journal article" date="2014" name="Environ. Microbiol.">
        <title>Comparative genomics of the marine bacterial genus Glaciecola reveals the high degree of genomic diversity and genomic characteristic for cold adaptation.</title>
        <authorList>
            <person name="Qin Q.L."/>
            <person name="Xie B.B."/>
            <person name="Yu Y."/>
            <person name="Shu Y.L."/>
            <person name="Rong J.C."/>
            <person name="Zhang Y.J."/>
            <person name="Zhao D.L."/>
            <person name="Chen X.L."/>
            <person name="Zhang X.Y."/>
            <person name="Chen B."/>
            <person name="Zhou B.C."/>
            <person name="Zhang Y.Z."/>
        </authorList>
    </citation>
    <scope>NUCLEOTIDE SEQUENCE [LARGE SCALE GENOMIC DNA]</scope>
    <source>
        <strain evidence="2">ACAM 615</strain>
    </source>
</reference>
<sequence>MISDINIYLLGASEIMQRLNFNQKKPPINGGTTNPRNQRISCFSSLHPQDSILLFLYNT</sequence>
<dbReference type="AlphaFoldDB" id="K6Y495"/>
<evidence type="ECO:0000313" key="1">
    <source>
        <dbReference type="EMBL" id="GAC27614.1"/>
    </source>
</evidence>
<keyword evidence="2" id="KW-1185">Reference proteome</keyword>
<name>K6Y495_9ALTE</name>
<dbReference type="EMBL" id="BAEQ01000014">
    <property type="protein sequence ID" value="GAC27614.1"/>
    <property type="molecule type" value="Genomic_DNA"/>
</dbReference>
<protein>
    <submittedName>
        <fullName evidence="1">Uncharacterized protein</fullName>
    </submittedName>
</protein>
<accession>K6Y495</accession>
<evidence type="ECO:0000313" key="2">
    <source>
        <dbReference type="Proteomes" id="UP000006251"/>
    </source>
</evidence>
<gene>
    <name evidence="1" type="ORF">GPAL_0734</name>
</gene>
<comment type="caution">
    <text evidence="1">The sequence shown here is derived from an EMBL/GenBank/DDBJ whole genome shotgun (WGS) entry which is preliminary data.</text>
</comment>
<dbReference type="Proteomes" id="UP000006251">
    <property type="component" value="Unassembled WGS sequence"/>
</dbReference>
<organism evidence="1 2">
    <name type="scientific">Brumicola pallidula DSM 14239 = ACAM 615</name>
    <dbReference type="NCBI Taxonomy" id="1121922"/>
    <lineage>
        <taxon>Bacteria</taxon>
        <taxon>Pseudomonadati</taxon>
        <taxon>Pseudomonadota</taxon>
        <taxon>Gammaproteobacteria</taxon>
        <taxon>Alteromonadales</taxon>
        <taxon>Alteromonadaceae</taxon>
        <taxon>Brumicola</taxon>
    </lineage>
</organism>